<dbReference type="InterPro" id="IPR017961">
    <property type="entry name" value="DNA_pol_Y-fam_little_finger"/>
</dbReference>
<dbReference type="GO" id="GO:0042276">
    <property type="term" value="P:error-prone translesion synthesis"/>
    <property type="evidence" value="ECO:0007669"/>
    <property type="project" value="TreeGrafter"/>
</dbReference>
<feature type="domain" description="UmuC" evidence="6">
    <location>
        <begin position="6"/>
        <end position="190"/>
    </location>
</feature>
<reference evidence="7" key="1">
    <citation type="submission" date="2022-01" db="EMBL/GenBank/DDBJ databases">
        <title>Comparison of Fish pathogen Aeromonas spp.</title>
        <authorList>
            <person name="Dubey S."/>
            <person name="Sorum H."/>
            <person name="Munangandu H.M."/>
        </authorList>
    </citation>
    <scope>NUCLEOTIDE SEQUENCE</scope>
    <source>
        <strain evidence="7">SD/21-15</strain>
    </source>
</reference>
<evidence type="ECO:0000313" key="8">
    <source>
        <dbReference type="Proteomes" id="UP001208651"/>
    </source>
</evidence>
<evidence type="ECO:0000256" key="2">
    <source>
        <dbReference type="ARBA" id="ARBA00022763"/>
    </source>
</evidence>
<gene>
    <name evidence="7" type="primary">umuC</name>
    <name evidence="7" type="ORF">LZT28_17255</name>
</gene>
<dbReference type="EMBL" id="JAJVCY010000039">
    <property type="protein sequence ID" value="MCV3289977.1"/>
    <property type="molecule type" value="Genomic_DNA"/>
</dbReference>
<dbReference type="Gene3D" id="3.40.1170.60">
    <property type="match status" value="1"/>
</dbReference>
<evidence type="ECO:0000256" key="3">
    <source>
        <dbReference type="ARBA" id="ARBA00023199"/>
    </source>
</evidence>
<comment type="similarity">
    <text evidence="1">Belongs to the DNA polymerase type-Y family.</text>
</comment>
<dbReference type="SUPFAM" id="SSF56672">
    <property type="entry name" value="DNA/RNA polymerases"/>
    <property type="match status" value="1"/>
</dbReference>
<dbReference type="InterPro" id="IPR050116">
    <property type="entry name" value="DNA_polymerase-Y"/>
</dbReference>
<keyword evidence="5" id="KW-0742">SOS response</keyword>
<dbReference type="InterPro" id="IPR043502">
    <property type="entry name" value="DNA/RNA_pol_sf"/>
</dbReference>
<accession>A0AAW5RNC9</accession>
<sequence length="426" mass="46972">MGQKLIALVDLNSAYCEMERLFRPDLKGRAIVVLSSSDGCVVSRSAEAKKLGVKMGEVYFKIREWYEHQGGVAFSSNFTLYGDLSARFMAILSTMTYQCVPYSVDEAWVTIDTAWAGDPTEYGRAIRAKVLQWIGLSSGVGIGPTKVIAKLASAASKRWPKTGGVVDLSDPARLAKLMAITPVDEVWGIGRKLSAKLVDQGIRTAADLAAADPKILRRRYGVLVERTALELRGIPCAGLEEMVKCRQQVIVSRTFGERISNRDVMRQSLAVFIELATEKLRREGVCCQHISIFMQTSMFDTKGPQYANQASTGLVVPTDDPRVLLATLEPLLTGTWRDGYPFSKAGIMLSDIQPKGLRQGDLFAADHIDPRREALMNVVDAINHSGKLGKVYFAARGHRDLSSMIKRERLSPRYTTNLAELPVVKA</sequence>
<dbReference type="PANTHER" id="PTHR11076:SF34">
    <property type="entry name" value="PROTEIN UMUC"/>
    <property type="match status" value="1"/>
</dbReference>
<dbReference type="CDD" id="cd01700">
    <property type="entry name" value="PolY_Pol_V_umuC"/>
    <property type="match status" value="1"/>
</dbReference>
<dbReference type="GO" id="GO:0006281">
    <property type="term" value="P:DNA repair"/>
    <property type="evidence" value="ECO:0007669"/>
    <property type="project" value="UniProtKB-KW"/>
</dbReference>
<comment type="caution">
    <text evidence="7">The sequence shown here is derived from an EMBL/GenBank/DDBJ whole genome shotgun (WGS) entry which is preliminary data.</text>
</comment>
<dbReference type="PROSITE" id="PS50173">
    <property type="entry name" value="UMUC"/>
    <property type="match status" value="1"/>
</dbReference>
<evidence type="ECO:0000256" key="4">
    <source>
        <dbReference type="ARBA" id="ARBA00023204"/>
    </source>
</evidence>
<keyword evidence="7" id="KW-0548">Nucleotidyltransferase</keyword>
<dbReference type="GO" id="GO:0003887">
    <property type="term" value="F:DNA-directed DNA polymerase activity"/>
    <property type="evidence" value="ECO:0007669"/>
    <property type="project" value="UniProtKB-EC"/>
</dbReference>
<keyword evidence="4" id="KW-0234">DNA repair</keyword>
<name>A0AAW5RNC9_AERME</name>
<dbReference type="Pfam" id="PF11799">
    <property type="entry name" value="IMS_C"/>
    <property type="match status" value="1"/>
</dbReference>
<proteinExistence type="inferred from homology"/>
<dbReference type="Gene3D" id="3.30.70.270">
    <property type="match status" value="1"/>
</dbReference>
<dbReference type="InterPro" id="IPR025188">
    <property type="entry name" value="DUF4113"/>
</dbReference>
<keyword evidence="2" id="KW-0227">DNA damage</keyword>
<organism evidence="7 8">
    <name type="scientific">Aeromonas media</name>
    <dbReference type="NCBI Taxonomy" id="651"/>
    <lineage>
        <taxon>Bacteria</taxon>
        <taxon>Pseudomonadati</taxon>
        <taxon>Pseudomonadota</taxon>
        <taxon>Gammaproteobacteria</taxon>
        <taxon>Aeromonadales</taxon>
        <taxon>Aeromonadaceae</taxon>
        <taxon>Aeromonas</taxon>
    </lineage>
</organism>
<dbReference type="RefSeq" id="WP_101617210.1">
    <property type="nucleotide sequence ID" value="NZ_JAJVCY010000039.1"/>
</dbReference>
<evidence type="ECO:0000256" key="1">
    <source>
        <dbReference type="ARBA" id="ARBA00010945"/>
    </source>
</evidence>
<dbReference type="EC" id="2.7.7.7" evidence="7"/>
<evidence type="ECO:0000313" key="7">
    <source>
        <dbReference type="EMBL" id="MCV3289977.1"/>
    </source>
</evidence>
<dbReference type="GO" id="GO:0003684">
    <property type="term" value="F:damaged DNA binding"/>
    <property type="evidence" value="ECO:0007669"/>
    <property type="project" value="InterPro"/>
</dbReference>
<dbReference type="GO" id="GO:0009432">
    <property type="term" value="P:SOS response"/>
    <property type="evidence" value="ECO:0007669"/>
    <property type="project" value="UniProtKB-KW"/>
</dbReference>
<dbReference type="Pfam" id="PF00817">
    <property type="entry name" value="IMS"/>
    <property type="match status" value="1"/>
</dbReference>
<keyword evidence="3" id="KW-0741">SOS mutagenesis</keyword>
<dbReference type="Gene3D" id="3.30.1490.100">
    <property type="entry name" value="DNA polymerase, Y-family, little finger domain"/>
    <property type="match status" value="1"/>
</dbReference>
<dbReference type="PANTHER" id="PTHR11076">
    <property type="entry name" value="DNA REPAIR POLYMERASE UMUC / TRANSFERASE FAMILY MEMBER"/>
    <property type="match status" value="1"/>
</dbReference>
<dbReference type="NCBIfam" id="NF002955">
    <property type="entry name" value="PRK03609.1"/>
    <property type="match status" value="1"/>
</dbReference>
<dbReference type="Gene3D" id="1.10.150.20">
    <property type="entry name" value="5' to 3' exonuclease, C-terminal subdomain"/>
    <property type="match status" value="1"/>
</dbReference>
<evidence type="ECO:0000259" key="6">
    <source>
        <dbReference type="PROSITE" id="PS50173"/>
    </source>
</evidence>
<dbReference type="InterPro" id="IPR036775">
    <property type="entry name" value="DNA_pol_Y-fam_lit_finger_sf"/>
</dbReference>
<dbReference type="AlphaFoldDB" id="A0AAW5RNC9"/>
<evidence type="ECO:0000256" key="5">
    <source>
        <dbReference type="ARBA" id="ARBA00023236"/>
    </source>
</evidence>
<dbReference type="InterPro" id="IPR001126">
    <property type="entry name" value="UmuC"/>
</dbReference>
<protein>
    <submittedName>
        <fullName evidence="7">Translesion error-prone DNA polymerase V subunit UmuC</fullName>
        <ecNumber evidence="7">2.7.7.7</ecNumber>
    </submittedName>
</protein>
<dbReference type="GO" id="GO:0005829">
    <property type="term" value="C:cytosol"/>
    <property type="evidence" value="ECO:0007669"/>
    <property type="project" value="TreeGrafter"/>
</dbReference>
<keyword evidence="7" id="KW-0808">Transferase</keyword>
<dbReference type="Proteomes" id="UP001208651">
    <property type="component" value="Unassembled WGS sequence"/>
</dbReference>
<dbReference type="Pfam" id="PF13438">
    <property type="entry name" value="DUF4113"/>
    <property type="match status" value="1"/>
</dbReference>
<dbReference type="InterPro" id="IPR043128">
    <property type="entry name" value="Rev_trsase/Diguanyl_cyclase"/>
</dbReference>
<dbReference type="SUPFAM" id="SSF100879">
    <property type="entry name" value="Lesion bypass DNA polymerase (Y-family), little finger domain"/>
    <property type="match status" value="1"/>
</dbReference>